<gene>
    <name evidence="5" type="ORF">IAC53_02820</name>
</gene>
<evidence type="ECO:0000256" key="2">
    <source>
        <dbReference type="ARBA" id="ARBA00023004"/>
    </source>
</evidence>
<dbReference type="InterPro" id="IPR023210">
    <property type="entry name" value="NADP_OxRdtase_dom"/>
</dbReference>
<protein>
    <submittedName>
        <fullName evidence="5">Aldo/keto reductase</fullName>
    </submittedName>
</protein>
<dbReference type="PROSITE" id="PS51379">
    <property type="entry name" value="4FE4S_FER_2"/>
    <property type="match status" value="1"/>
</dbReference>
<dbReference type="EMBL" id="DVMW01000024">
    <property type="protein sequence ID" value="HIU35525.1"/>
    <property type="molecule type" value="Genomic_DNA"/>
</dbReference>
<dbReference type="PANTHER" id="PTHR43312">
    <property type="entry name" value="D-THREO-ALDOSE 1-DEHYDROGENASE"/>
    <property type="match status" value="1"/>
</dbReference>
<dbReference type="SUPFAM" id="SSF51430">
    <property type="entry name" value="NAD(P)-linked oxidoreductase"/>
    <property type="match status" value="1"/>
</dbReference>
<dbReference type="PANTHER" id="PTHR43312:SF2">
    <property type="entry name" value="OXIDOREDUCTASE"/>
    <property type="match status" value="1"/>
</dbReference>
<keyword evidence="3" id="KW-0411">Iron-sulfur</keyword>
<dbReference type="AlphaFoldDB" id="A0A9D1IDP5"/>
<dbReference type="InterPro" id="IPR053135">
    <property type="entry name" value="AKR2_Oxidoreductase"/>
</dbReference>
<dbReference type="Pfam" id="PF00248">
    <property type="entry name" value="Aldo_ket_red"/>
    <property type="match status" value="1"/>
</dbReference>
<evidence type="ECO:0000313" key="6">
    <source>
        <dbReference type="Proteomes" id="UP000824071"/>
    </source>
</evidence>
<organism evidence="5 6">
    <name type="scientific">Candidatus Fimenecus excrementigallinarum</name>
    <dbReference type="NCBI Taxonomy" id="2840816"/>
    <lineage>
        <taxon>Bacteria</taxon>
        <taxon>Bacillati</taxon>
        <taxon>Bacillota</taxon>
        <taxon>Clostridia</taxon>
        <taxon>Candidatus Fimenecus</taxon>
    </lineage>
</organism>
<dbReference type="GO" id="GO:0051536">
    <property type="term" value="F:iron-sulfur cluster binding"/>
    <property type="evidence" value="ECO:0007669"/>
    <property type="project" value="UniProtKB-KW"/>
</dbReference>
<dbReference type="PROSITE" id="PS00198">
    <property type="entry name" value="4FE4S_FER_1"/>
    <property type="match status" value="1"/>
</dbReference>
<dbReference type="InterPro" id="IPR036812">
    <property type="entry name" value="NAD(P)_OxRdtase_dom_sf"/>
</dbReference>
<proteinExistence type="predicted"/>
<name>A0A9D1IDP5_9FIRM</name>
<feature type="domain" description="4Fe-4S ferredoxin-type" evidence="4">
    <location>
        <begin position="331"/>
        <end position="360"/>
    </location>
</feature>
<evidence type="ECO:0000256" key="1">
    <source>
        <dbReference type="ARBA" id="ARBA00022723"/>
    </source>
</evidence>
<reference evidence="5" key="1">
    <citation type="submission" date="2020-10" db="EMBL/GenBank/DDBJ databases">
        <authorList>
            <person name="Gilroy R."/>
        </authorList>
    </citation>
    <scope>NUCLEOTIDE SEQUENCE</scope>
    <source>
        <strain evidence="5">ChiGjej1B1-19959</strain>
    </source>
</reference>
<dbReference type="InterPro" id="IPR017896">
    <property type="entry name" value="4Fe4S_Fe-S-bd"/>
</dbReference>
<dbReference type="Gene3D" id="3.20.20.100">
    <property type="entry name" value="NADP-dependent oxidoreductase domain"/>
    <property type="match status" value="1"/>
</dbReference>
<dbReference type="SUPFAM" id="SSF46548">
    <property type="entry name" value="alpha-helical ferredoxin"/>
    <property type="match status" value="1"/>
</dbReference>
<dbReference type="Pfam" id="PF13534">
    <property type="entry name" value="Fer4_17"/>
    <property type="match status" value="1"/>
</dbReference>
<dbReference type="InterPro" id="IPR017900">
    <property type="entry name" value="4Fe4S_Fe_S_CS"/>
</dbReference>
<evidence type="ECO:0000256" key="3">
    <source>
        <dbReference type="ARBA" id="ARBA00023014"/>
    </source>
</evidence>
<accession>A0A9D1IDP5</accession>
<evidence type="ECO:0000259" key="4">
    <source>
        <dbReference type="PROSITE" id="PS51379"/>
    </source>
</evidence>
<dbReference type="CDD" id="cd19096">
    <property type="entry name" value="AKR_Fe-S_oxidoreductase"/>
    <property type="match status" value="1"/>
</dbReference>
<sequence length="370" mass="41730">MQYRTFGKTGERVSVLGFGCMRLPVRAPFQNIDTPAAVRLLHEAVDGGVNYFDTAFFYHRGRSESLVGKAFAGGKRQQVLLATKSPFGGFKFGWEFEKTLETQLRRLQTDYIDFYLLHAVNLKSWQQSALRFDLLSKLQKAREQGKIRHIGFSFHDSFDAFMTVLNGFSDWEFCQIQYNYYDVDYQAGRRGLFEAAKRGLGVAVMEPLRGGKLADVPDSVRAVLPGKHPVQAGLDFVWDHSEVSLLLSGMHNAAQLRENLRFADESRPEKFDAAAHAQFTEASRLLHSAARVGCTHCEYCLPCPKGVQIPEVFAQYNQSVMEPDKAKKAYAKLKGDARSCVRCGLCEEKCPQQLPIRELLAKAHETLSEK</sequence>
<reference evidence="5" key="2">
    <citation type="journal article" date="2021" name="PeerJ">
        <title>Extensive microbial diversity within the chicken gut microbiome revealed by metagenomics and culture.</title>
        <authorList>
            <person name="Gilroy R."/>
            <person name="Ravi A."/>
            <person name="Getino M."/>
            <person name="Pursley I."/>
            <person name="Horton D.L."/>
            <person name="Alikhan N.F."/>
            <person name="Baker D."/>
            <person name="Gharbi K."/>
            <person name="Hall N."/>
            <person name="Watson M."/>
            <person name="Adriaenssens E.M."/>
            <person name="Foster-Nyarko E."/>
            <person name="Jarju S."/>
            <person name="Secka A."/>
            <person name="Antonio M."/>
            <person name="Oren A."/>
            <person name="Chaudhuri R.R."/>
            <person name="La Ragione R."/>
            <person name="Hildebrand F."/>
            <person name="Pallen M.J."/>
        </authorList>
    </citation>
    <scope>NUCLEOTIDE SEQUENCE</scope>
    <source>
        <strain evidence="5">ChiGjej1B1-19959</strain>
    </source>
</reference>
<keyword evidence="2" id="KW-0408">Iron</keyword>
<comment type="caution">
    <text evidence="5">The sequence shown here is derived from an EMBL/GenBank/DDBJ whole genome shotgun (WGS) entry which is preliminary data.</text>
</comment>
<dbReference type="Proteomes" id="UP000824071">
    <property type="component" value="Unassembled WGS sequence"/>
</dbReference>
<dbReference type="PRINTS" id="PR00069">
    <property type="entry name" value="ALDKETRDTASE"/>
</dbReference>
<dbReference type="InterPro" id="IPR020471">
    <property type="entry name" value="AKR"/>
</dbReference>
<dbReference type="GO" id="GO:0016491">
    <property type="term" value="F:oxidoreductase activity"/>
    <property type="evidence" value="ECO:0007669"/>
    <property type="project" value="InterPro"/>
</dbReference>
<keyword evidence="1" id="KW-0479">Metal-binding</keyword>
<dbReference type="GO" id="GO:0046872">
    <property type="term" value="F:metal ion binding"/>
    <property type="evidence" value="ECO:0007669"/>
    <property type="project" value="UniProtKB-KW"/>
</dbReference>
<evidence type="ECO:0000313" key="5">
    <source>
        <dbReference type="EMBL" id="HIU35525.1"/>
    </source>
</evidence>